<dbReference type="Pfam" id="PF17131">
    <property type="entry name" value="LolA_like"/>
    <property type="match status" value="1"/>
</dbReference>
<protein>
    <submittedName>
        <fullName evidence="2">Outer membrane lipoprotein-sorting protein</fullName>
    </submittedName>
</protein>
<dbReference type="EMBL" id="CP141614">
    <property type="protein sequence ID" value="WRP14292.1"/>
    <property type="molecule type" value="Genomic_DNA"/>
</dbReference>
<dbReference type="RefSeq" id="WP_324668601.1">
    <property type="nucleotide sequence ID" value="NZ_CP141614.1"/>
</dbReference>
<name>A0ABZ1BNB6_9FIRM</name>
<keyword evidence="2" id="KW-0449">Lipoprotein</keyword>
<proteinExistence type="predicted"/>
<evidence type="ECO:0000313" key="3">
    <source>
        <dbReference type="Proteomes" id="UP001333102"/>
    </source>
</evidence>
<dbReference type="CDD" id="cd16329">
    <property type="entry name" value="LolA_like"/>
    <property type="match status" value="1"/>
</dbReference>
<evidence type="ECO:0000313" key="2">
    <source>
        <dbReference type="EMBL" id="WRP14292.1"/>
    </source>
</evidence>
<dbReference type="Gene3D" id="2.50.20.10">
    <property type="entry name" value="Lipoprotein localisation LolA/LolB/LppX"/>
    <property type="match status" value="1"/>
</dbReference>
<accession>A0ABZ1BNB6</accession>
<evidence type="ECO:0000259" key="1">
    <source>
        <dbReference type="Pfam" id="PF17131"/>
    </source>
</evidence>
<dbReference type="Proteomes" id="UP001333102">
    <property type="component" value="Chromosome"/>
</dbReference>
<dbReference type="InterPro" id="IPR033399">
    <property type="entry name" value="TP_0789-like"/>
</dbReference>
<gene>
    <name evidence="2" type="ORF">VLY81_12840</name>
</gene>
<organism evidence="2 3">
    <name type="scientific">Geochorda subterranea</name>
    <dbReference type="NCBI Taxonomy" id="3109564"/>
    <lineage>
        <taxon>Bacteria</taxon>
        <taxon>Bacillati</taxon>
        <taxon>Bacillota</taxon>
        <taxon>Limnochordia</taxon>
        <taxon>Limnochordales</taxon>
        <taxon>Geochordaceae</taxon>
        <taxon>Geochorda</taxon>
    </lineage>
</organism>
<keyword evidence="3" id="KW-1185">Reference proteome</keyword>
<reference evidence="3" key="1">
    <citation type="submission" date="2023-12" db="EMBL/GenBank/DDBJ databases">
        <title>Novel isolates from deep terrestrial aquifers shed light on the physiology and ecology of the class Limnochordia.</title>
        <authorList>
            <person name="Karnachuk O.V."/>
            <person name="Lukina A.P."/>
            <person name="Avakyan M.R."/>
            <person name="Kadnikov V."/>
            <person name="Begmatov S."/>
            <person name="Beletsky A.V."/>
            <person name="Mardanov A.V."/>
            <person name="Ravin N.V."/>
        </authorList>
    </citation>
    <scope>NUCLEOTIDE SEQUENCE [LARGE SCALE GENOMIC DNA]</scope>
    <source>
        <strain evidence="3">LN</strain>
    </source>
</reference>
<feature type="domain" description="Uncharacterized protein TP-0789" evidence="1">
    <location>
        <begin position="97"/>
        <end position="282"/>
    </location>
</feature>
<sequence length="282" mass="31111">MTCISIARSRPAARGHTGGRWWVASVLSAVTLGLLAAAGGASAAAAELSAAEILDRVAGTGVLSGSGQARLELVTENRRGQQRAYRLQIYRAEGPDGSDRQLLEYLEPADVRGTKLLSLGQPDGEAQIWLYLPALGRERRVAGADVQQSFMGTDFTYEEIAGGATYKTDYASERLPDAELDGQPVYVVRLVPKDPSSRYGSVQMWIDQATFVPRRIDFYDKRGELEKRLSADDLRQGDDGGWMPHLITMANAKAQTRTIVRVLEYQPGQVPEEYFTVRYLRR</sequence>